<accession>A0A4U0SKG6</accession>
<name>A0A4U0SKG6_9ACTN</name>
<dbReference type="Proteomes" id="UP000305778">
    <property type="component" value="Unassembled WGS sequence"/>
</dbReference>
<keyword evidence="2" id="KW-1185">Reference proteome</keyword>
<evidence type="ECO:0000313" key="2">
    <source>
        <dbReference type="Proteomes" id="UP000305778"/>
    </source>
</evidence>
<comment type="caution">
    <text evidence="1">The sequence shown here is derived from an EMBL/GenBank/DDBJ whole genome shotgun (WGS) entry which is preliminary data.</text>
</comment>
<protein>
    <submittedName>
        <fullName evidence="1">Uncharacterized protein</fullName>
    </submittedName>
</protein>
<dbReference type="AlphaFoldDB" id="A0A4U0SKG6"/>
<reference evidence="1 2" key="1">
    <citation type="submission" date="2019-04" db="EMBL/GenBank/DDBJ databases">
        <title>Streptomyces oryziradicis sp. nov., a novel actinomycete isolated from rhizosphere soil of rice (Oryza sativa L.).</title>
        <authorList>
            <person name="Li C."/>
        </authorList>
    </citation>
    <scope>NUCLEOTIDE SEQUENCE [LARGE SCALE GENOMIC DNA]</scope>
    <source>
        <strain evidence="1 2">NEAU-C40</strain>
    </source>
</reference>
<dbReference type="RefSeq" id="WP_136724937.1">
    <property type="nucleotide sequence ID" value="NZ_SUMC01000015.1"/>
</dbReference>
<gene>
    <name evidence="1" type="ORF">FCI23_17995</name>
</gene>
<sequence>MSWDLIETHFRDLMRVAISVREGTISLAPGAVRATAPAGQ</sequence>
<organism evidence="1 2">
    <name type="scientific">Actinacidiphila oryziradicis</name>
    <dbReference type="NCBI Taxonomy" id="2571141"/>
    <lineage>
        <taxon>Bacteria</taxon>
        <taxon>Bacillati</taxon>
        <taxon>Actinomycetota</taxon>
        <taxon>Actinomycetes</taxon>
        <taxon>Kitasatosporales</taxon>
        <taxon>Streptomycetaceae</taxon>
        <taxon>Actinacidiphila</taxon>
    </lineage>
</organism>
<dbReference type="EMBL" id="SUMC01000015">
    <property type="protein sequence ID" value="TKA10360.1"/>
    <property type="molecule type" value="Genomic_DNA"/>
</dbReference>
<proteinExistence type="predicted"/>
<evidence type="ECO:0000313" key="1">
    <source>
        <dbReference type="EMBL" id="TKA10360.1"/>
    </source>
</evidence>